<dbReference type="GO" id="GO:0016740">
    <property type="term" value="F:transferase activity"/>
    <property type="evidence" value="ECO:0007669"/>
    <property type="project" value="UniProtKB-KW"/>
</dbReference>
<comment type="caution">
    <text evidence="2">The sequence shown here is derived from an EMBL/GenBank/DDBJ whole genome shotgun (WGS) entry which is preliminary data.</text>
</comment>
<keyword evidence="2" id="KW-0808">Transferase</keyword>
<reference evidence="2 3" key="1">
    <citation type="journal article" date="2017" name="Int. J. Syst. Evol. Microbiol.">
        <title>Rhodosalinus sediminis gen. nov., sp. nov., isolated from marine saltern.</title>
        <authorList>
            <person name="Guo L.Y."/>
            <person name="Ling S.K."/>
            <person name="Li C.M."/>
            <person name="Chen G.J."/>
            <person name="Du Z.J."/>
        </authorList>
    </citation>
    <scope>NUCLEOTIDE SEQUENCE [LARGE SCALE GENOMIC DNA]</scope>
    <source>
        <strain evidence="2 3">WDN1C137</strain>
    </source>
</reference>
<dbReference type="CDD" id="cd06661">
    <property type="entry name" value="GGCT_like"/>
    <property type="match status" value="1"/>
</dbReference>
<dbReference type="EMBL" id="QOHR01000001">
    <property type="protein sequence ID" value="REC58705.1"/>
    <property type="molecule type" value="Genomic_DNA"/>
</dbReference>
<accession>A0A3D9BYW4</accession>
<proteinExistence type="predicted"/>
<keyword evidence="3" id="KW-1185">Reference proteome</keyword>
<dbReference type="RefSeq" id="WP_115977747.1">
    <property type="nucleotide sequence ID" value="NZ_QOHR01000001.1"/>
</dbReference>
<name>A0A3D9BYW4_9RHOB</name>
<dbReference type="InterPro" id="IPR036568">
    <property type="entry name" value="GGCT-like_sf"/>
</dbReference>
<dbReference type="InterPro" id="IPR009288">
    <property type="entry name" value="AIG2-like_dom"/>
</dbReference>
<gene>
    <name evidence="2" type="ORF">DRV84_00265</name>
</gene>
<evidence type="ECO:0000313" key="2">
    <source>
        <dbReference type="EMBL" id="REC58705.1"/>
    </source>
</evidence>
<sequence>MLHHPHFFGYGSLVNRATHAYAAAHPARASGWRRVWRRAPGQPAAFLSVEPAPGVEIEGLIAAVPDGDWAALDAREAAYARVPVTDQVRHAAPGRPEVALYRLVDPKHAAPCAAHPILLSYVDVVVQGFLAEFGRAGAERFAETTAGWDAPVLDDRDAPRYPRAQRLDARERAVVDGLLADLPVTRLPAAP</sequence>
<dbReference type="AlphaFoldDB" id="A0A3D9BYW4"/>
<dbReference type="Proteomes" id="UP000257131">
    <property type="component" value="Unassembled WGS sequence"/>
</dbReference>
<dbReference type="InterPro" id="IPR013024">
    <property type="entry name" value="GGCT-like"/>
</dbReference>
<protein>
    <submittedName>
        <fullName evidence="2">Gamma-glutamylcyclotransferase</fullName>
    </submittedName>
</protein>
<evidence type="ECO:0000259" key="1">
    <source>
        <dbReference type="Pfam" id="PF06094"/>
    </source>
</evidence>
<dbReference type="Pfam" id="PF06094">
    <property type="entry name" value="GGACT"/>
    <property type="match status" value="1"/>
</dbReference>
<dbReference type="SUPFAM" id="SSF110857">
    <property type="entry name" value="Gamma-glutamyl cyclotransferase-like"/>
    <property type="match status" value="1"/>
</dbReference>
<feature type="domain" description="Gamma-glutamylcyclotransferase AIG2-like" evidence="1">
    <location>
        <begin position="8"/>
        <end position="88"/>
    </location>
</feature>
<evidence type="ECO:0000313" key="3">
    <source>
        <dbReference type="Proteomes" id="UP000257131"/>
    </source>
</evidence>
<organism evidence="2 3">
    <name type="scientific">Rhodosalinus sediminis</name>
    <dbReference type="NCBI Taxonomy" id="1940533"/>
    <lineage>
        <taxon>Bacteria</taxon>
        <taxon>Pseudomonadati</taxon>
        <taxon>Pseudomonadota</taxon>
        <taxon>Alphaproteobacteria</taxon>
        <taxon>Rhodobacterales</taxon>
        <taxon>Paracoccaceae</taxon>
        <taxon>Rhodosalinus</taxon>
    </lineage>
</organism>
<dbReference type="Gene3D" id="3.10.490.10">
    <property type="entry name" value="Gamma-glutamyl cyclotransferase-like"/>
    <property type="match status" value="1"/>
</dbReference>
<dbReference type="OrthoDB" id="5567366at2"/>